<gene>
    <name evidence="2" type="ORF">PR048_030649</name>
</gene>
<evidence type="ECO:0000313" key="2">
    <source>
        <dbReference type="EMBL" id="KAJ8869087.1"/>
    </source>
</evidence>
<name>A0ABQ9GAA7_9NEOP</name>
<sequence length="275" mass="30473">MLEAVASMQCHPSEISVGEVQVSVVIEQATCCDHIADHEVEHFENKIADVNKIATGNKMADKNDRAKCDTIQDGGQRSRASTFKMADRIDRAGVLRSDTHTGKESERGKEEETREGPMVEKRKSRERTFPFANPLNTLVYSQQQALVYATPVDDVGTLRNRIEAGCEIIGKFPGIRQLIRVSMQRRVDACDKTKHVVHGGDPFLRFDSGRVKVLGTDYKRLFQCGGDGFEITMAHLILAAHRSSFEGAIPIAGDAVSLQRSSCHARPDSLSTDRF</sequence>
<dbReference type="Proteomes" id="UP001159363">
    <property type="component" value="Chromosome 13"/>
</dbReference>
<feature type="region of interest" description="Disordered" evidence="1">
    <location>
        <begin position="95"/>
        <end position="124"/>
    </location>
</feature>
<keyword evidence="3" id="KW-1185">Reference proteome</keyword>
<protein>
    <submittedName>
        <fullName evidence="2">Uncharacterized protein</fullName>
    </submittedName>
</protein>
<reference evidence="2 3" key="1">
    <citation type="submission" date="2023-02" db="EMBL/GenBank/DDBJ databases">
        <title>LHISI_Scaffold_Assembly.</title>
        <authorList>
            <person name="Stuart O.P."/>
            <person name="Cleave R."/>
            <person name="Magrath M.J.L."/>
            <person name="Mikheyev A.S."/>
        </authorList>
    </citation>
    <scope>NUCLEOTIDE SEQUENCE [LARGE SCALE GENOMIC DNA]</scope>
    <source>
        <strain evidence="2">Daus_M_001</strain>
        <tissue evidence="2">Leg muscle</tissue>
    </source>
</reference>
<evidence type="ECO:0000256" key="1">
    <source>
        <dbReference type="SAM" id="MobiDB-lite"/>
    </source>
</evidence>
<accession>A0ABQ9GAA7</accession>
<comment type="caution">
    <text evidence="2">The sequence shown here is derived from an EMBL/GenBank/DDBJ whole genome shotgun (WGS) entry which is preliminary data.</text>
</comment>
<proteinExistence type="predicted"/>
<dbReference type="EMBL" id="JARBHB010000014">
    <property type="protein sequence ID" value="KAJ8869087.1"/>
    <property type="molecule type" value="Genomic_DNA"/>
</dbReference>
<organism evidence="2 3">
    <name type="scientific">Dryococelus australis</name>
    <dbReference type="NCBI Taxonomy" id="614101"/>
    <lineage>
        <taxon>Eukaryota</taxon>
        <taxon>Metazoa</taxon>
        <taxon>Ecdysozoa</taxon>
        <taxon>Arthropoda</taxon>
        <taxon>Hexapoda</taxon>
        <taxon>Insecta</taxon>
        <taxon>Pterygota</taxon>
        <taxon>Neoptera</taxon>
        <taxon>Polyneoptera</taxon>
        <taxon>Phasmatodea</taxon>
        <taxon>Verophasmatodea</taxon>
        <taxon>Anareolatae</taxon>
        <taxon>Phasmatidae</taxon>
        <taxon>Eurycanthinae</taxon>
        <taxon>Dryococelus</taxon>
    </lineage>
</organism>
<evidence type="ECO:0000313" key="3">
    <source>
        <dbReference type="Proteomes" id="UP001159363"/>
    </source>
</evidence>